<comment type="catalytic activity">
    <reaction evidence="1">
        <text>Hydrolysis of (1-&gt;3)-beta-D-glucosidic linkages in (1-&gt;3)-beta-D-glucans.</text>
        <dbReference type="EC" id="3.2.1.39"/>
    </reaction>
</comment>
<dbReference type="GO" id="GO:0009986">
    <property type="term" value="C:cell surface"/>
    <property type="evidence" value="ECO:0007669"/>
    <property type="project" value="TreeGrafter"/>
</dbReference>
<name>A0A6A6D9M5_9PEZI</name>
<feature type="region of interest" description="Disordered" evidence="21">
    <location>
        <begin position="388"/>
        <end position="417"/>
    </location>
</feature>
<keyword evidence="9" id="KW-0732">Signal</keyword>
<evidence type="ECO:0000256" key="22">
    <source>
        <dbReference type="SAM" id="Phobius"/>
    </source>
</evidence>
<keyword evidence="22" id="KW-1133">Transmembrane helix</keyword>
<dbReference type="GO" id="GO:0009277">
    <property type="term" value="C:fungal-type cell wall"/>
    <property type="evidence" value="ECO:0007669"/>
    <property type="project" value="TreeGrafter"/>
</dbReference>
<evidence type="ECO:0000256" key="12">
    <source>
        <dbReference type="ARBA" id="ARBA00023136"/>
    </source>
</evidence>
<evidence type="ECO:0000256" key="15">
    <source>
        <dbReference type="ARBA" id="ARBA00023316"/>
    </source>
</evidence>
<keyword evidence="22" id="KW-0812">Transmembrane</keyword>
<feature type="compositionally biased region" description="Polar residues" evidence="21">
    <location>
        <begin position="76"/>
        <end position="102"/>
    </location>
</feature>
<feature type="compositionally biased region" description="Low complexity" evidence="21">
    <location>
        <begin position="197"/>
        <end position="213"/>
    </location>
</feature>
<dbReference type="Pfam" id="PF00332">
    <property type="entry name" value="Glyco_hydro_17"/>
    <property type="match status" value="1"/>
</dbReference>
<organism evidence="23 24">
    <name type="scientific">Zopfia rhizophila CBS 207.26</name>
    <dbReference type="NCBI Taxonomy" id="1314779"/>
    <lineage>
        <taxon>Eukaryota</taxon>
        <taxon>Fungi</taxon>
        <taxon>Dikarya</taxon>
        <taxon>Ascomycota</taxon>
        <taxon>Pezizomycotina</taxon>
        <taxon>Dothideomycetes</taxon>
        <taxon>Dothideomycetes incertae sedis</taxon>
        <taxon>Zopfiaceae</taxon>
        <taxon>Zopfia</taxon>
    </lineage>
</organism>
<feature type="region of interest" description="Disordered" evidence="21">
    <location>
        <begin position="178"/>
        <end position="297"/>
    </location>
</feature>
<evidence type="ECO:0000256" key="13">
    <source>
        <dbReference type="ARBA" id="ARBA00023180"/>
    </source>
</evidence>
<evidence type="ECO:0000256" key="1">
    <source>
        <dbReference type="ARBA" id="ARBA00000382"/>
    </source>
</evidence>
<proteinExistence type="inferred from homology"/>
<evidence type="ECO:0000256" key="5">
    <source>
        <dbReference type="ARBA" id="ARBA00012780"/>
    </source>
</evidence>
<keyword evidence="12 22" id="KW-0472">Membrane</keyword>
<dbReference type="EMBL" id="ML994740">
    <property type="protein sequence ID" value="KAF2175198.1"/>
    <property type="molecule type" value="Genomic_DNA"/>
</dbReference>
<evidence type="ECO:0000256" key="7">
    <source>
        <dbReference type="ARBA" id="ARBA00022512"/>
    </source>
</evidence>
<evidence type="ECO:0000256" key="2">
    <source>
        <dbReference type="ARBA" id="ARBA00004191"/>
    </source>
</evidence>
<dbReference type="Gene3D" id="3.20.20.80">
    <property type="entry name" value="Glycosidases"/>
    <property type="match status" value="1"/>
</dbReference>
<dbReference type="PANTHER" id="PTHR16631:SF17">
    <property type="entry name" value="GLUCAN ENDO-1,3-BETA-GLUCOSIDASE BTGC"/>
    <property type="match status" value="1"/>
</dbReference>
<keyword evidence="11" id="KW-0735">Signal-anchor</keyword>
<dbReference type="GO" id="GO:0005886">
    <property type="term" value="C:plasma membrane"/>
    <property type="evidence" value="ECO:0007669"/>
    <property type="project" value="UniProtKB-SubCell"/>
</dbReference>
<evidence type="ECO:0000256" key="9">
    <source>
        <dbReference type="ARBA" id="ARBA00022729"/>
    </source>
</evidence>
<dbReference type="GO" id="GO:0005576">
    <property type="term" value="C:extracellular region"/>
    <property type="evidence" value="ECO:0007669"/>
    <property type="project" value="TreeGrafter"/>
</dbReference>
<dbReference type="GO" id="GO:0071555">
    <property type="term" value="P:cell wall organization"/>
    <property type="evidence" value="ECO:0007669"/>
    <property type="project" value="UniProtKB-KW"/>
</dbReference>
<keyword evidence="7" id="KW-0134">Cell wall</keyword>
<evidence type="ECO:0000256" key="16">
    <source>
        <dbReference type="ARBA" id="ARBA00023326"/>
    </source>
</evidence>
<evidence type="ECO:0000256" key="19">
    <source>
        <dbReference type="ARBA" id="ARBA00043078"/>
    </source>
</evidence>
<dbReference type="GO" id="GO:0000272">
    <property type="term" value="P:polysaccharide catabolic process"/>
    <property type="evidence" value="ECO:0007669"/>
    <property type="project" value="UniProtKB-KW"/>
</dbReference>
<feature type="compositionally biased region" description="Low complexity" evidence="21">
    <location>
        <begin position="23"/>
        <end position="32"/>
    </location>
</feature>
<comment type="similarity">
    <text evidence="4 20">Belongs to the glycosyl hydrolase 17 family.</text>
</comment>
<keyword evidence="14" id="KW-0119">Carbohydrate metabolism</keyword>
<evidence type="ECO:0000256" key="14">
    <source>
        <dbReference type="ARBA" id="ARBA00023277"/>
    </source>
</evidence>
<feature type="region of interest" description="Disordered" evidence="21">
    <location>
        <begin position="1"/>
        <end position="113"/>
    </location>
</feature>
<dbReference type="GO" id="GO:0042973">
    <property type="term" value="F:glucan endo-1,3-beta-D-glucosidase activity"/>
    <property type="evidence" value="ECO:0007669"/>
    <property type="project" value="UniProtKB-EC"/>
</dbReference>
<feature type="compositionally biased region" description="Polar residues" evidence="21">
    <location>
        <begin position="186"/>
        <end position="196"/>
    </location>
</feature>
<gene>
    <name evidence="23" type="ORF">K469DRAFT_702885</name>
</gene>
<protein>
    <recommendedName>
        <fullName evidence="5">glucan endo-1,3-beta-D-glucosidase</fullName>
        <ecNumber evidence="5">3.2.1.39</ecNumber>
    </recommendedName>
    <alternativeName>
        <fullName evidence="19">Endo-1,3-beta-glucanase btgC</fullName>
    </alternativeName>
    <alternativeName>
        <fullName evidence="18">Laminarinase btgC</fullName>
    </alternativeName>
</protein>
<evidence type="ECO:0000256" key="20">
    <source>
        <dbReference type="RuleBase" id="RU004335"/>
    </source>
</evidence>
<keyword evidence="8" id="KW-0964">Secreted</keyword>
<evidence type="ECO:0000256" key="4">
    <source>
        <dbReference type="ARBA" id="ARBA00008773"/>
    </source>
</evidence>
<accession>A0A6A6D9M5</accession>
<keyword evidence="10 23" id="KW-0378">Hydrolase</keyword>
<dbReference type="SUPFAM" id="SSF51445">
    <property type="entry name" value="(Trans)glycosidases"/>
    <property type="match status" value="1"/>
</dbReference>
<keyword evidence="24" id="KW-1185">Reference proteome</keyword>
<evidence type="ECO:0000313" key="24">
    <source>
        <dbReference type="Proteomes" id="UP000800200"/>
    </source>
</evidence>
<dbReference type="InterPro" id="IPR050732">
    <property type="entry name" value="Beta-glucan_modifiers"/>
</dbReference>
<evidence type="ECO:0000256" key="21">
    <source>
        <dbReference type="SAM" id="MobiDB-lite"/>
    </source>
</evidence>
<dbReference type="InterPro" id="IPR017853">
    <property type="entry name" value="GH"/>
</dbReference>
<evidence type="ECO:0000256" key="11">
    <source>
        <dbReference type="ARBA" id="ARBA00022968"/>
    </source>
</evidence>
<evidence type="ECO:0000256" key="6">
    <source>
        <dbReference type="ARBA" id="ARBA00022475"/>
    </source>
</evidence>
<dbReference type="FunFam" id="3.20.20.80:FF:000151">
    <property type="entry name" value="Glucan endo-1,3-beta-glucosidase btgC"/>
    <property type="match status" value="1"/>
</dbReference>
<dbReference type="InterPro" id="IPR000490">
    <property type="entry name" value="Glyco_hydro_17"/>
</dbReference>
<feature type="compositionally biased region" description="Polar residues" evidence="21">
    <location>
        <begin position="238"/>
        <end position="250"/>
    </location>
</feature>
<evidence type="ECO:0000256" key="18">
    <source>
        <dbReference type="ARBA" id="ARBA00042373"/>
    </source>
</evidence>
<comment type="subcellular location">
    <subcellularLocation>
        <location evidence="3">Cell membrane</location>
        <topology evidence="3">Single-pass type II membrane protein</topology>
    </subcellularLocation>
    <subcellularLocation>
        <location evidence="2">Secreted</location>
        <location evidence="2">Cell wall</location>
    </subcellularLocation>
</comment>
<evidence type="ECO:0000313" key="23">
    <source>
        <dbReference type="EMBL" id="KAF2175198.1"/>
    </source>
</evidence>
<dbReference type="EC" id="3.2.1.39" evidence="5"/>
<dbReference type="Proteomes" id="UP000800200">
    <property type="component" value="Unassembled WGS sequence"/>
</dbReference>
<sequence length="734" mass="78949">MAGAPDRSFSFNRNDEQALQPGYQSYQSSQPYHYDQRDVSPIEGQNPQFPSPSDSISPPPPPAHRNTLVGTHPDSGYSQMQSQRQYGMNADGSTSQNYSNYSPPGITPGADNLSEGAAGGGINGIALGVANMNERESGAQALRDINNWGRSADGNIAGPRGTPLERNQTGTLDYYGYDQPMPPRPIQSQPSYGSNTPLAAGAVAPAGAMPGSAHNSERSLPLDGRPSPPQNAYPYQDSPYNRYSSSNLNLAPQMGDINPNDVADDDDWGMTPQHQKRRSFIPFGGSRDGSRDGTPGGAAAAAAATAAATTAAGGTGAVAATRDASGKYNAVPGGSGSDNSAELVTEKSEWLNRQNSGNKRLKWIVGTILAIIVVGAIVGGVLGGVLSRKKGPSSAGGGGDDSSPESVANDNKDDLSKDSDEIKKLMTNPDLHKVFPGMDYTALNAQYPECMHAPPSQNNVTRDIAVLSLLTNNIRLYGTDCNQTEMVLHAIDRLELTDMKVWLGVWLGNNDTTNERQVSHMWKLLDETDSKKFRGIIVGNEVLFRQDLTETELLKVITDIKSNLTDKKIDLPIATSDLGDNWTADMATKVDIVMSNVHPFFAGVTAENAAGWTWDFWTTHDVVLTKSDPNIKQIVAEVGWPSKGGNNCGQSTCPSGTHGSVAGIDEMNTFMDTYICQSLENGTEFFWFEAFDEPWKVRFNEKGKEWEDQWGLMDVNRKLKDGVKIPDCGGKTAS</sequence>
<keyword evidence="15" id="KW-0961">Cell wall biogenesis/degradation</keyword>
<reference evidence="23" key="1">
    <citation type="journal article" date="2020" name="Stud. Mycol.">
        <title>101 Dothideomycetes genomes: a test case for predicting lifestyles and emergence of pathogens.</title>
        <authorList>
            <person name="Haridas S."/>
            <person name="Albert R."/>
            <person name="Binder M."/>
            <person name="Bloem J."/>
            <person name="Labutti K."/>
            <person name="Salamov A."/>
            <person name="Andreopoulos B."/>
            <person name="Baker S."/>
            <person name="Barry K."/>
            <person name="Bills G."/>
            <person name="Bluhm B."/>
            <person name="Cannon C."/>
            <person name="Castanera R."/>
            <person name="Culley D."/>
            <person name="Daum C."/>
            <person name="Ezra D."/>
            <person name="Gonzalez J."/>
            <person name="Henrissat B."/>
            <person name="Kuo A."/>
            <person name="Liang C."/>
            <person name="Lipzen A."/>
            <person name="Lutzoni F."/>
            <person name="Magnuson J."/>
            <person name="Mondo S."/>
            <person name="Nolan M."/>
            <person name="Ohm R."/>
            <person name="Pangilinan J."/>
            <person name="Park H.-J."/>
            <person name="Ramirez L."/>
            <person name="Alfaro M."/>
            <person name="Sun H."/>
            <person name="Tritt A."/>
            <person name="Yoshinaga Y."/>
            <person name="Zwiers L.-H."/>
            <person name="Turgeon B."/>
            <person name="Goodwin S."/>
            <person name="Spatafora J."/>
            <person name="Crous P."/>
            <person name="Grigoriev I."/>
        </authorList>
    </citation>
    <scope>NUCLEOTIDE SEQUENCE</scope>
    <source>
        <strain evidence="23">CBS 207.26</strain>
    </source>
</reference>
<keyword evidence="16" id="KW-0624">Polysaccharide degradation</keyword>
<evidence type="ECO:0000256" key="17">
    <source>
        <dbReference type="ARBA" id="ARBA00037649"/>
    </source>
</evidence>
<dbReference type="AlphaFoldDB" id="A0A6A6D9M5"/>
<dbReference type="OrthoDB" id="68336at2759"/>
<evidence type="ECO:0000256" key="10">
    <source>
        <dbReference type="ARBA" id="ARBA00022801"/>
    </source>
</evidence>
<dbReference type="PANTHER" id="PTHR16631">
    <property type="entry name" value="GLUCAN 1,3-BETA-GLUCOSIDASE"/>
    <property type="match status" value="1"/>
</dbReference>
<evidence type="ECO:0000256" key="3">
    <source>
        <dbReference type="ARBA" id="ARBA00004401"/>
    </source>
</evidence>
<keyword evidence="13" id="KW-0325">Glycoprotein</keyword>
<evidence type="ECO:0000256" key="8">
    <source>
        <dbReference type="ARBA" id="ARBA00022525"/>
    </source>
</evidence>
<comment type="function">
    <text evidence="17">Glucanases play a role in cell expansion during growth, in cell-cell fusion during mating, and in spore release during sporulation. This enzyme may be involved in beta-glucan degradation. Active on laminarin and lichenan.</text>
</comment>
<feature type="transmembrane region" description="Helical" evidence="22">
    <location>
        <begin position="363"/>
        <end position="386"/>
    </location>
</feature>
<keyword evidence="6" id="KW-1003">Cell membrane</keyword>